<reference evidence="17" key="2">
    <citation type="submission" date="2025-09" db="UniProtKB">
        <authorList>
            <consortium name="Ensembl"/>
        </authorList>
    </citation>
    <scope>IDENTIFICATION</scope>
</reference>
<organism evidence="17 18">
    <name type="scientific">Oreochromis aureus</name>
    <name type="common">Israeli tilapia</name>
    <name type="synonym">Chromis aureus</name>
    <dbReference type="NCBI Taxonomy" id="47969"/>
    <lineage>
        <taxon>Eukaryota</taxon>
        <taxon>Metazoa</taxon>
        <taxon>Chordata</taxon>
        <taxon>Craniata</taxon>
        <taxon>Vertebrata</taxon>
        <taxon>Euteleostomi</taxon>
        <taxon>Actinopterygii</taxon>
        <taxon>Neopterygii</taxon>
        <taxon>Teleostei</taxon>
        <taxon>Neoteleostei</taxon>
        <taxon>Acanthomorphata</taxon>
        <taxon>Ovalentaria</taxon>
        <taxon>Cichlomorphae</taxon>
        <taxon>Cichliformes</taxon>
        <taxon>Cichlidae</taxon>
        <taxon>African cichlids</taxon>
        <taxon>Pseudocrenilabrinae</taxon>
        <taxon>Oreochromini</taxon>
        <taxon>Oreochromis</taxon>
    </lineage>
</organism>
<reference evidence="17" key="1">
    <citation type="submission" date="2025-08" db="UniProtKB">
        <authorList>
            <consortium name="Ensembl"/>
        </authorList>
    </citation>
    <scope>IDENTIFICATION</scope>
</reference>
<feature type="compositionally biased region" description="Basic and acidic residues" evidence="14">
    <location>
        <begin position="31"/>
        <end position="46"/>
    </location>
</feature>
<feature type="transmembrane region" description="Helical" evidence="13">
    <location>
        <begin position="824"/>
        <end position="843"/>
    </location>
</feature>
<sequence>MVCHHTIYIGVHVPKSYRRRRRHRRKTGHKDRKEKLTENVFDKSDTENNEEASNSILKPLISPAAERIRFILGEDDDGPAPPQLFTELDELLSVDGQEMEWKETARWIKFEEKVEKGGERWSKPHVATLSLHSLFELRTCIEKGTIMLDLEASTLPQVVEMITDNQIEIGQLKAELKDKVMYTLLRKHRHQTKKSNLRSLADIGKTVSSASRLFSTPENDSPTTTPRNLTSTSLNDVSDKPEKDQLKNKFMKKLPRDAEASNVLVGEVDFLDAPFVAFVRLQQAVMLGALTEVPVPTRFLFILLGPKGKAKSYHEIGRAIATLMSDEVFHDIAYKAKDRQDLLAGIDEFLDEVIVLPPGEWDPAIRIEPPKSLPSSDKRKNMYAGGDSQMNGDMPHDGGHGGGHAVGEELRKTGKFCGGLKLDIKRKAPFFVSDFTDAFHIQALSAIMFIYLGTVTNAITFGGLLGDATENMQGVLESFLGTAIAGGVFCLLGGQPLIILSSTGPVLVFERLLFNFSRDNEFDYLEFRLWIGLWSAFFCLLLVATDASYLVQYFTRFTEEGFSCLISFIFIYDAFKKMIKLAHHYPINSDFRMEYVTQYDCLCMAPPSNATWSSLSRTECLKYNGELVGKACDFVPDITLMSFILFFGTYTCSMFLKKFKTSPFFPTTVRKLISDFAIILAILIFCGVDMLIGVDTPKLLVPSEFKPTSPNRGWFVSLFGGNPWWVYLASALPALLVTILIFMDQQITAVIVNRKEHKLKKGAGYHLDLFWVAVLLIICSFMGLPWYVAATVISIAHIDSLKMETETSAPGEQPKFLGVREQRVTGVCVFILTGLSVFMAPVLKFIPMPVLYGVFLYMGVASLNGVQFMDRLKLLLMPAKHQPDLVYLRHVPLRKVHLFTFMQILCLALLWILKSTVAAIIFPVMILALVAVRKGMDYLFSQHDLSFLDDVIPEKDKKKKEDEKKKKKKRGSIDSDADGSDYPYYENIPSIKIPMDMMEQEPFLSDKASDSE</sequence>
<evidence type="ECO:0000256" key="13">
    <source>
        <dbReference type="RuleBase" id="RU362035"/>
    </source>
</evidence>
<protein>
    <recommendedName>
        <fullName evidence="13">Anion exchange protein</fullName>
    </recommendedName>
</protein>
<evidence type="ECO:0000256" key="9">
    <source>
        <dbReference type="ARBA" id="ARBA00023136"/>
    </source>
</evidence>
<dbReference type="InterPro" id="IPR016152">
    <property type="entry name" value="PTrfase/Anion_transptr"/>
</dbReference>
<dbReference type="GO" id="GO:0005452">
    <property type="term" value="F:solute:inorganic anion antiporter activity"/>
    <property type="evidence" value="ECO:0007669"/>
    <property type="project" value="InterPro"/>
</dbReference>
<dbReference type="PRINTS" id="PR01232">
    <property type="entry name" value="NAHCO3TRSPRT"/>
</dbReference>
<dbReference type="FunFam" id="1.10.287.570:FF:000001">
    <property type="entry name" value="Anion exchange protein"/>
    <property type="match status" value="1"/>
</dbReference>
<proteinExistence type="inferred from homology"/>
<dbReference type="InterPro" id="IPR003024">
    <property type="entry name" value="Na/HCO3_transpt"/>
</dbReference>
<feature type="transmembrane region" description="Helical" evidence="13">
    <location>
        <begin position="443"/>
        <end position="466"/>
    </location>
</feature>
<dbReference type="PANTHER" id="PTHR11453">
    <property type="entry name" value="ANION EXCHANGE PROTEIN"/>
    <property type="match status" value="1"/>
</dbReference>
<evidence type="ECO:0000256" key="12">
    <source>
        <dbReference type="ARBA" id="ARBA00036309"/>
    </source>
</evidence>
<keyword evidence="5 13" id="KW-0812">Transmembrane</keyword>
<dbReference type="InterPro" id="IPR013769">
    <property type="entry name" value="Band3_cytoplasmic_dom"/>
</dbReference>
<evidence type="ECO:0000256" key="1">
    <source>
        <dbReference type="ARBA" id="ARBA00004554"/>
    </source>
</evidence>
<keyword evidence="18" id="KW-1185">Reference proteome</keyword>
<feature type="transmembrane region" description="Helical" evidence="13">
    <location>
        <begin position="557"/>
        <end position="575"/>
    </location>
</feature>
<dbReference type="PRINTS" id="PR01231">
    <property type="entry name" value="HCO3TRNSPORT"/>
</dbReference>
<dbReference type="Pfam" id="PF07565">
    <property type="entry name" value="Band_3_cyto"/>
    <property type="match status" value="1"/>
</dbReference>
<feature type="region of interest" description="Disordered" evidence="14">
    <location>
        <begin position="211"/>
        <end position="242"/>
    </location>
</feature>
<dbReference type="Ensembl" id="ENSOABT00000036646.2">
    <property type="protein sequence ID" value="ENSOABP00000035659.2"/>
    <property type="gene ID" value="ENSOABG00000015099.2"/>
</dbReference>
<evidence type="ECO:0000256" key="4">
    <source>
        <dbReference type="ARBA" id="ARBA00022475"/>
    </source>
</evidence>
<feature type="transmembrane region" description="Helical" evidence="13">
    <location>
        <begin position="724"/>
        <end position="743"/>
    </location>
</feature>
<evidence type="ECO:0000256" key="6">
    <source>
        <dbReference type="ARBA" id="ARBA00022989"/>
    </source>
</evidence>
<feature type="domain" description="Band 3 cytoplasmic" evidence="16">
    <location>
        <begin position="83"/>
        <end position="363"/>
    </location>
</feature>
<feature type="region of interest" description="Disordered" evidence="14">
    <location>
        <begin position="956"/>
        <end position="985"/>
    </location>
</feature>
<evidence type="ECO:0000259" key="16">
    <source>
        <dbReference type="Pfam" id="PF07565"/>
    </source>
</evidence>
<dbReference type="GO" id="GO:0008509">
    <property type="term" value="F:monoatomic anion transmembrane transporter activity"/>
    <property type="evidence" value="ECO:0007669"/>
    <property type="project" value="InterPro"/>
</dbReference>
<evidence type="ECO:0000256" key="11">
    <source>
        <dbReference type="ARBA" id="ARBA00035820"/>
    </source>
</evidence>
<keyword evidence="4" id="KW-1003">Cell membrane</keyword>
<keyword evidence="7" id="KW-0915">Sodium</keyword>
<feature type="compositionally biased region" description="Polar residues" evidence="14">
    <location>
        <begin position="211"/>
        <end position="236"/>
    </location>
</feature>
<dbReference type="AlphaFoldDB" id="A0A668U710"/>
<feature type="transmembrane region" description="Helical" evidence="13">
    <location>
        <begin position="527"/>
        <end position="545"/>
    </location>
</feature>
<feature type="compositionally biased region" description="Basic residues" evidence="14">
    <location>
        <begin position="18"/>
        <end position="30"/>
    </location>
</feature>
<name>A0A668U710_OREAU</name>
<evidence type="ECO:0000256" key="2">
    <source>
        <dbReference type="ARBA" id="ARBA00010993"/>
    </source>
</evidence>
<gene>
    <name evidence="17" type="primary">slc4a4a</name>
</gene>
<comment type="catalytic activity">
    <reaction evidence="12">
        <text>2 hydrogencarbonate(out) + Na(+)(out) = 2 hydrogencarbonate(in) + Na(+)(in)</text>
        <dbReference type="Rhea" id="RHEA:72215"/>
        <dbReference type="ChEBI" id="CHEBI:17544"/>
        <dbReference type="ChEBI" id="CHEBI:29101"/>
    </reaction>
</comment>
<dbReference type="Pfam" id="PF00955">
    <property type="entry name" value="HCO3_cotransp"/>
    <property type="match status" value="1"/>
</dbReference>
<dbReference type="FunFam" id="3.40.930.10:FF:000002">
    <property type="entry name" value="Anion exchange protein"/>
    <property type="match status" value="1"/>
</dbReference>
<dbReference type="SUPFAM" id="SSF55804">
    <property type="entry name" value="Phoshotransferase/anion transport protein"/>
    <property type="match status" value="1"/>
</dbReference>
<dbReference type="Proteomes" id="UP000472276">
    <property type="component" value="Unassembled WGS sequence"/>
</dbReference>
<feature type="transmembrane region" description="Helical" evidence="13">
    <location>
        <begin position="638"/>
        <end position="656"/>
    </location>
</feature>
<accession>A0A668U710</accession>
<evidence type="ECO:0000256" key="10">
    <source>
        <dbReference type="ARBA" id="ARBA00023201"/>
    </source>
</evidence>
<keyword evidence="6 13" id="KW-1133">Transmembrane helix</keyword>
<evidence type="ECO:0000313" key="18">
    <source>
        <dbReference type="Proteomes" id="UP000472276"/>
    </source>
</evidence>
<evidence type="ECO:0000259" key="15">
    <source>
        <dbReference type="Pfam" id="PF00955"/>
    </source>
</evidence>
<keyword evidence="8 13" id="KW-0406">Ion transport</keyword>
<dbReference type="InterPro" id="IPR003020">
    <property type="entry name" value="HCO3_transpt_euk"/>
</dbReference>
<dbReference type="GO" id="GO:0008510">
    <property type="term" value="F:sodium:bicarbonate symporter activity"/>
    <property type="evidence" value="ECO:0007669"/>
    <property type="project" value="TreeGrafter"/>
</dbReference>
<dbReference type="Gene3D" id="1.10.287.570">
    <property type="entry name" value="Helical hairpin bin"/>
    <property type="match status" value="1"/>
</dbReference>
<evidence type="ECO:0000256" key="3">
    <source>
        <dbReference type="ARBA" id="ARBA00022448"/>
    </source>
</evidence>
<dbReference type="NCBIfam" id="TIGR00834">
    <property type="entry name" value="ae"/>
    <property type="match status" value="1"/>
</dbReference>
<keyword evidence="3 13" id="KW-0813">Transport</keyword>
<dbReference type="GO" id="GO:0016323">
    <property type="term" value="C:basolateral plasma membrane"/>
    <property type="evidence" value="ECO:0007669"/>
    <property type="project" value="UniProtKB-SubCell"/>
</dbReference>
<comment type="subcellular location">
    <subcellularLocation>
        <location evidence="1">Basolateral cell membrane</location>
        <topology evidence="1">Multi-pass membrane protein</topology>
    </subcellularLocation>
    <subcellularLocation>
        <location evidence="13">Membrane</location>
        <topology evidence="13">Multi-pass membrane protein</topology>
    </subcellularLocation>
</comment>
<feature type="transmembrane region" description="Helical" evidence="13">
    <location>
        <begin position="901"/>
        <end position="932"/>
    </location>
</feature>
<evidence type="ECO:0000256" key="14">
    <source>
        <dbReference type="SAM" id="MobiDB-lite"/>
    </source>
</evidence>
<dbReference type="InterPro" id="IPR011531">
    <property type="entry name" value="HCO3_transpt-like_TM_dom"/>
</dbReference>
<dbReference type="PANTHER" id="PTHR11453:SF135">
    <property type="entry name" value="ANION EXCHANGE PROTEIN"/>
    <property type="match status" value="1"/>
</dbReference>
<comment type="similarity">
    <text evidence="2 13">Belongs to the anion exchanger (TC 2.A.31) family.</text>
</comment>
<evidence type="ECO:0000313" key="17">
    <source>
        <dbReference type="Ensembl" id="ENSOABP00000035659.2"/>
    </source>
</evidence>
<dbReference type="GO" id="GO:0051453">
    <property type="term" value="P:regulation of intracellular pH"/>
    <property type="evidence" value="ECO:0007669"/>
    <property type="project" value="TreeGrafter"/>
</dbReference>
<keyword evidence="10" id="KW-0739">Sodium transport</keyword>
<feature type="transmembrane region" description="Helical" evidence="13">
    <location>
        <begin position="850"/>
        <end position="869"/>
    </location>
</feature>
<keyword evidence="9 13" id="KW-0472">Membrane</keyword>
<evidence type="ECO:0000256" key="5">
    <source>
        <dbReference type="ARBA" id="ARBA00022692"/>
    </source>
</evidence>
<feature type="domain" description="Bicarbonate transporter-like transmembrane" evidence="15">
    <location>
        <begin position="415"/>
        <end position="952"/>
    </location>
</feature>
<feature type="transmembrane region" description="Helical" evidence="13">
    <location>
        <begin position="764"/>
        <end position="788"/>
    </location>
</feature>
<feature type="region of interest" description="Disordered" evidence="14">
    <location>
        <begin position="18"/>
        <end position="54"/>
    </location>
</feature>
<feature type="transmembrane region" description="Helical" evidence="13">
    <location>
        <begin position="478"/>
        <end position="507"/>
    </location>
</feature>
<feature type="transmembrane region" description="Helical" evidence="13">
    <location>
        <begin position="676"/>
        <end position="694"/>
    </location>
</feature>
<dbReference type="Gene3D" id="3.40.930.10">
    <property type="entry name" value="Mannitol-specific EII, Chain A"/>
    <property type="match status" value="1"/>
</dbReference>
<comment type="catalytic activity">
    <reaction evidence="11">
        <text>3 hydrogencarbonate(out) + Na(+)(out) = 3 hydrogencarbonate(in) + Na(+)(in)</text>
        <dbReference type="Rhea" id="RHEA:72219"/>
        <dbReference type="ChEBI" id="CHEBI:17544"/>
        <dbReference type="ChEBI" id="CHEBI:29101"/>
    </reaction>
</comment>
<evidence type="ECO:0000256" key="7">
    <source>
        <dbReference type="ARBA" id="ARBA00023053"/>
    </source>
</evidence>
<feature type="region of interest" description="Disordered" evidence="14">
    <location>
        <begin position="366"/>
        <end position="387"/>
    </location>
</feature>
<evidence type="ECO:0000256" key="8">
    <source>
        <dbReference type="ARBA" id="ARBA00023065"/>
    </source>
</evidence>